<proteinExistence type="predicted"/>
<name>I7G7Y8_MYCS2</name>
<reference evidence="1 2" key="1">
    <citation type="journal article" date="2007" name="Genome Biol.">
        <title>Interrupted coding sequences in Mycobacterium smegmatis: authentic mutations or sequencing errors?</title>
        <authorList>
            <person name="Deshayes C."/>
            <person name="Perrodou E."/>
            <person name="Gallien S."/>
            <person name="Euphrasie D."/>
            <person name="Schaeffer C."/>
            <person name="Van-Dorsselaer A."/>
            <person name="Poch O."/>
            <person name="Lecompte O."/>
            <person name="Reyrat J.M."/>
        </authorList>
    </citation>
    <scope>NUCLEOTIDE SEQUENCE [LARGE SCALE GENOMIC DNA]</scope>
    <source>
        <strain evidence="2">ATCC 700084 / mc(2)155</strain>
    </source>
</reference>
<gene>
    <name evidence="1" type="ordered locus">MSMEI_5376</name>
</gene>
<accession>I7G7Y8</accession>
<dbReference type="AlphaFoldDB" id="I7G7Y8"/>
<reference evidence="1 2" key="2">
    <citation type="journal article" date="2009" name="Genome Res.">
        <title>Ortho-proteogenomics: multiple proteomes investigation through orthology and a new MS-based protocol.</title>
        <authorList>
            <person name="Gallien S."/>
            <person name="Perrodou E."/>
            <person name="Carapito C."/>
            <person name="Deshayes C."/>
            <person name="Reyrat J.M."/>
            <person name="Van Dorsselaer A."/>
            <person name="Poch O."/>
            <person name="Schaeffer C."/>
            <person name="Lecompte O."/>
        </authorList>
    </citation>
    <scope>NUCLEOTIDE SEQUENCE [LARGE SCALE GENOMIC DNA]</scope>
    <source>
        <strain evidence="2">ATCC 700084 / mc(2)155</strain>
    </source>
</reference>
<sequence>MVMGCENTRQRSVEVGGARPVDGLAHADPNSARVLTFRRA</sequence>
<dbReference type="EMBL" id="CP001663">
    <property type="protein sequence ID" value="AFP41817.1"/>
    <property type="molecule type" value="Genomic_DNA"/>
</dbReference>
<evidence type="ECO:0000313" key="1">
    <source>
        <dbReference type="EMBL" id="AFP41817.1"/>
    </source>
</evidence>
<organism evidence="1 2">
    <name type="scientific">Mycolicibacterium smegmatis (strain ATCC 700084 / mc(2)155)</name>
    <name type="common">Mycobacterium smegmatis</name>
    <dbReference type="NCBI Taxonomy" id="246196"/>
    <lineage>
        <taxon>Bacteria</taxon>
        <taxon>Bacillati</taxon>
        <taxon>Actinomycetota</taxon>
        <taxon>Actinomycetes</taxon>
        <taxon>Mycobacteriales</taxon>
        <taxon>Mycobacteriaceae</taxon>
        <taxon>Mycolicibacterium</taxon>
    </lineage>
</organism>
<dbReference type="KEGG" id="msg:MSMEI_5376"/>
<dbReference type="PATRIC" id="fig|246196.56.peg.5500"/>
<dbReference type="Proteomes" id="UP000006158">
    <property type="component" value="Chromosome"/>
</dbReference>
<protein>
    <submittedName>
        <fullName evidence="1">Uncharacterized protein</fullName>
    </submittedName>
</protein>
<evidence type="ECO:0000313" key="2">
    <source>
        <dbReference type="Proteomes" id="UP000006158"/>
    </source>
</evidence>
<dbReference type="KEGG" id="msb:LJ00_27330"/>